<sequence>MIVEVVCELLEIRRSARENALNENNKLLDRIPKLSSAELALLTRHQDAESSDNPVCQVPLSNDWFRGLESDSNIHLTTTVTQNSARVTAATAEACTRHFLSLDELLADRQPGTMGLPQAIFLNGRRDERDVERGASQVGSIHL</sequence>
<gene>
    <name evidence="1" type="ORF">MONBRDRAFT_5109</name>
</gene>
<protein>
    <submittedName>
        <fullName evidence="1">Uncharacterized protein</fullName>
    </submittedName>
</protein>
<keyword evidence="2" id="KW-1185">Reference proteome</keyword>
<proteinExistence type="predicted"/>
<dbReference type="KEGG" id="mbr:MONBRDRAFT_5109"/>
<dbReference type="InParanoid" id="A9UPY4"/>
<dbReference type="Proteomes" id="UP000001357">
    <property type="component" value="Unassembled WGS sequence"/>
</dbReference>
<reference evidence="1 2" key="1">
    <citation type="journal article" date="2008" name="Nature">
        <title>The genome of the choanoflagellate Monosiga brevicollis and the origin of metazoans.</title>
        <authorList>
            <consortium name="JGI Sequencing"/>
            <person name="King N."/>
            <person name="Westbrook M.J."/>
            <person name="Young S.L."/>
            <person name="Kuo A."/>
            <person name="Abedin M."/>
            <person name="Chapman J."/>
            <person name="Fairclough S."/>
            <person name="Hellsten U."/>
            <person name="Isogai Y."/>
            <person name="Letunic I."/>
            <person name="Marr M."/>
            <person name="Pincus D."/>
            <person name="Putnam N."/>
            <person name="Rokas A."/>
            <person name="Wright K.J."/>
            <person name="Zuzow R."/>
            <person name="Dirks W."/>
            <person name="Good M."/>
            <person name="Goodstein D."/>
            <person name="Lemons D."/>
            <person name="Li W."/>
            <person name="Lyons J.B."/>
            <person name="Morris A."/>
            <person name="Nichols S."/>
            <person name="Richter D.J."/>
            <person name="Salamov A."/>
            <person name="Bork P."/>
            <person name="Lim W.A."/>
            <person name="Manning G."/>
            <person name="Miller W.T."/>
            <person name="McGinnis W."/>
            <person name="Shapiro H."/>
            <person name="Tjian R."/>
            <person name="Grigoriev I.V."/>
            <person name="Rokhsar D."/>
        </authorList>
    </citation>
    <scope>NUCLEOTIDE SEQUENCE [LARGE SCALE GENOMIC DNA]</scope>
    <source>
        <strain evidence="2">MX1 / ATCC 50154</strain>
    </source>
</reference>
<accession>A9UPY4</accession>
<dbReference type="EMBL" id="CH991543">
    <property type="protein sequence ID" value="EDQ92955.1"/>
    <property type="molecule type" value="Genomic_DNA"/>
</dbReference>
<dbReference type="AlphaFoldDB" id="A9UPY4"/>
<dbReference type="RefSeq" id="XP_001742717.1">
    <property type="nucleotide sequence ID" value="XM_001742665.1"/>
</dbReference>
<evidence type="ECO:0000313" key="1">
    <source>
        <dbReference type="EMBL" id="EDQ92955.1"/>
    </source>
</evidence>
<evidence type="ECO:0000313" key="2">
    <source>
        <dbReference type="Proteomes" id="UP000001357"/>
    </source>
</evidence>
<organism evidence="1 2">
    <name type="scientific">Monosiga brevicollis</name>
    <name type="common">Choanoflagellate</name>
    <dbReference type="NCBI Taxonomy" id="81824"/>
    <lineage>
        <taxon>Eukaryota</taxon>
        <taxon>Choanoflagellata</taxon>
        <taxon>Craspedida</taxon>
        <taxon>Salpingoecidae</taxon>
        <taxon>Monosiga</taxon>
    </lineage>
</organism>
<dbReference type="GeneID" id="5887308"/>
<name>A9UPY4_MONBE</name>